<dbReference type="AlphaFoldDB" id="X0WK46"/>
<dbReference type="PANTHER" id="PTHR20854:SF4">
    <property type="entry name" value="INOSITOL-1-MONOPHOSPHATASE-RELATED"/>
    <property type="match status" value="1"/>
</dbReference>
<comment type="cofactor">
    <cofactor evidence="1">
        <name>Mg(2+)</name>
        <dbReference type="ChEBI" id="CHEBI:18420"/>
    </cofactor>
</comment>
<dbReference type="GO" id="GO:0046872">
    <property type="term" value="F:metal ion binding"/>
    <property type="evidence" value="ECO:0007669"/>
    <property type="project" value="UniProtKB-KW"/>
</dbReference>
<dbReference type="PANTHER" id="PTHR20854">
    <property type="entry name" value="INOSITOL MONOPHOSPHATASE"/>
    <property type="match status" value="1"/>
</dbReference>
<feature type="non-terminal residue" evidence="5">
    <location>
        <position position="1"/>
    </location>
</feature>
<reference evidence="5" key="1">
    <citation type="journal article" date="2014" name="Front. Microbiol.">
        <title>High frequency of phylogenetically diverse reductive dehalogenase-homologous genes in deep subseafloor sedimentary metagenomes.</title>
        <authorList>
            <person name="Kawai M."/>
            <person name="Futagami T."/>
            <person name="Toyoda A."/>
            <person name="Takaki Y."/>
            <person name="Nishi S."/>
            <person name="Hori S."/>
            <person name="Arai W."/>
            <person name="Tsubouchi T."/>
            <person name="Morono Y."/>
            <person name="Uchiyama I."/>
            <person name="Ito T."/>
            <person name="Fujiyama A."/>
            <person name="Inagaki F."/>
            <person name="Takami H."/>
        </authorList>
    </citation>
    <scope>NUCLEOTIDE SEQUENCE</scope>
    <source>
        <strain evidence="5">Expedition CK06-06</strain>
    </source>
</reference>
<dbReference type="SUPFAM" id="SSF56655">
    <property type="entry name" value="Carbohydrate phosphatase"/>
    <property type="match status" value="1"/>
</dbReference>
<name>X0WK46_9ZZZZ</name>
<gene>
    <name evidence="5" type="ORF">S01H1_47702</name>
</gene>
<sequence>SLGVGKHKLDDIEFGIVKNIPTGDVYTAEKGNGAFYNKKRISTPNLPDKEIVFSFSDWNIFQNDIFEFNIYDKFRSLGCASIEMCMVASGALDLYVVSEEYLRVTDIAAAYLIVKEAGGLVTNIKGNKLDLDLNLDNRTSVITSCNIDLINRIITRCKDLK</sequence>
<dbReference type="Gene3D" id="3.40.190.80">
    <property type="match status" value="1"/>
</dbReference>
<evidence type="ECO:0008006" key="6">
    <source>
        <dbReference type="Google" id="ProtNLM"/>
    </source>
</evidence>
<dbReference type="EMBL" id="BARS01030592">
    <property type="protein sequence ID" value="GAG23607.1"/>
    <property type="molecule type" value="Genomic_DNA"/>
</dbReference>
<protein>
    <recommendedName>
        <fullName evidence="6">Inositol monophosphatase</fullName>
    </recommendedName>
</protein>
<dbReference type="GO" id="GO:0006020">
    <property type="term" value="P:inositol metabolic process"/>
    <property type="evidence" value="ECO:0007669"/>
    <property type="project" value="TreeGrafter"/>
</dbReference>
<evidence type="ECO:0000256" key="3">
    <source>
        <dbReference type="ARBA" id="ARBA00022801"/>
    </source>
</evidence>
<evidence type="ECO:0000256" key="4">
    <source>
        <dbReference type="ARBA" id="ARBA00022842"/>
    </source>
</evidence>
<accession>X0WK46</accession>
<organism evidence="5">
    <name type="scientific">marine sediment metagenome</name>
    <dbReference type="NCBI Taxonomy" id="412755"/>
    <lineage>
        <taxon>unclassified sequences</taxon>
        <taxon>metagenomes</taxon>
        <taxon>ecological metagenomes</taxon>
    </lineage>
</organism>
<evidence type="ECO:0000313" key="5">
    <source>
        <dbReference type="EMBL" id="GAG23607.1"/>
    </source>
</evidence>
<dbReference type="FunFam" id="3.40.190.80:FF:000020">
    <property type="entry name" value="Fructose-1,6-bisphosphatase/inositol-1-monophosphatase"/>
    <property type="match status" value="1"/>
</dbReference>
<proteinExistence type="predicted"/>
<dbReference type="GO" id="GO:0007165">
    <property type="term" value="P:signal transduction"/>
    <property type="evidence" value="ECO:0007669"/>
    <property type="project" value="TreeGrafter"/>
</dbReference>
<evidence type="ECO:0000256" key="1">
    <source>
        <dbReference type="ARBA" id="ARBA00001946"/>
    </source>
</evidence>
<dbReference type="GO" id="GO:0008934">
    <property type="term" value="F:inositol monophosphate 1-phosphatase activity"/>
    <property type="evidence" value="ECO:0007669"/>
    <property type="project" value="TreeGrafter"/>
</dbReference>
<evidence type="ECO:0000256" key="2">
    <source>
        <dbReference type="ARBA" id="ARBA00022723"/>
    </source>
</evidence>
<keyword evidence="4" id="KW-0460">Magnesium</keyword>
<dbReference type="PRINTS" id="PR00377">
    <property type="entry name" value="IMPHPHTASES"/>
</dbReference>
<comment type="caution">
    <text evidence="5">The sequence shown here is derived from an EMBL/GenBank/DDBJ whole genome shotgun (WGS) entry which is preliminary data.</text>
</comment>
<keyword evidence="2" id="KW-0479">Metal-binding</keyword>
<dbReference type="Pfam" id="PF00459">
    <property type="entry name" value="Inositol_P"/>
    <property type="match status" value="1"/>
</dbReference>
<keyword evidence="3" id="KW-0378">Hydrolase</keyword>
<dbReference type="InterPro" id="IPR000760">
    <property type="entry name" value="Inositol_monophosphatase-like"/>
</dbReference>